<reference evidence="2" key="1">
    <citation type="submission" date="2016-07" db="EMBL/GenBank/DDBJ databases">
        <authorList>
            <person name="Bretaudeau A."/>
        </authorList>
    </citation>
    <scope>NUCLEOTIDE SEQUENCE</scope>
    <source>
        <strain evidence="2">Rice</strain>
        <tissue evidence="2">Whole body</tissue>
    </source>
</reference>
<evidence type="ECO:0000256" key="1">
    <source>
        <dbReference type="SAM" id="Phobius"/>
    </source>
</evidence>
<keyword evidence="1" id="KW-0812">Transmembrane</keyword>
<gene>
    <name evidence="2" type="ORF">SFRICE_003587</name>
</gene>
<organism evidence="2">
    <name type="scientific">Spodoptera frugiperda</name>
    <name type="common">Fall armyworm</name>
    <dbReference type="NCBI Taxonomy" id="7108"/>
    <lineage>
        <taxon>Eukaryota</taxon>
        <taxon>Metazoa</taxon>
        <taxon>Ecdysozoa</taxon>
        <taxon>Arthropoda</taxon>
        <taxon>Hexapoda</taxon>
        <taxon>Insecta</taxon>
        <taxon>Pterygota</taxon>
        <taxon>Neoptera</taxon>
        <taxon>Endopterygota</taxon>
        <taxon>Lepidoptera</taxon>
        <taxon>Glossata</taxon>
        <taxon>Ditrysia</taxon>
        <taxon>Noctuoidea</taxon>
        <taxon>Noctuidae</taxon>
        <taxon>Amphipyrinae</taxon>
        <taxon>Spodoptera</taxon>
    </lineage>
</organism>
<proteinExistence type="predicted"/>
<accession>A0A2H1W3E2</accession>
<evidence type="ECO:0000313" key="2">
    <source>
        <dbReference type="EMBL" id="SOQ47553.1"/>
    </source>
</evidence>
<dbReference type="EMBL" id="ODYU01006046">
    <property type="protein sequence ID" value="SOQ47553.1"/>
    <property type="molecule type" value="Genomic_DNA"/>
</dbReference>
<feature type="transmembrane region" description="Helical" evidence="1">
    <location>
        <begin position="108"/>
        <end position="126"/>
    </location>
</feature>
<keyword evidence="1" id="KW-1133">Transmembrane helix</keyword>
<name>A0A2H1W3E2_SPOFR</name>
<dbReference type="AlphaFoldDB" id="A0A2H1W3E2"/>
<protein>
    <submittedName>
        <fullName evidence="2">SFRICE_003587</fullName>
    </submittedName>
</protein>
<sequence>MSSVRRRGDVAQLTQTRSKAYCHTPGLGIIPDSKKIYTTTSFYPRKGRQRCTLRHVMPVYNVHSLFNIGVISPIDTFFLWDKPVNEQTDHLIVSNCRRTWTLETRYKCVAGFLGLYFLLHLFHNFLSGKVLLIRTAKLCPLYGNKLTLYYMGFKTQMVKSRNTSYSGITCRNMHLCLRLWG</sequence>
<keyword evidence="1" id="KW-0472">Membrane</keyword>